<feature type="compositionally biased region" description="Basic residues" evidence="17">
    <location>
        <begin position="1433"/>
        <end position="1448"/>
    </location>
</feature>
<evidence type="ECO:0000256" key="9">
    <source>
        <dbReference type="ARBA" id="ARBA00022833"/>
    </source>
</evidence>
<evidence type="ECO:0000256" key="1">
    <source>
        <dbReference type="ARBA" id="ARBA00004123"/>
    </source>
</evidence>
<feature type="compositionally biased region" description="Basic and acidic residues" evidence="17">
    <location>
        <begin position="941"/>
        <end position="950"/>
    </location>
</feature>
<dbReference type="GO" id="GO:0032206">
    <property type="term" value="P:positive regulation of telomere maintenance"/>
    <property type="evidence" value="ECO:0007669"/>
    <property type="project" value="UniProtKB-ARBA"/>
</dbReference>
<dbReference type="InterPro" id="IPR011333">
    <property type="entry name" value="SKP1/BTB/POZ_sf"/>
</dbReference>
<feature type="compositionally biased region" description="Polar residues" evidence="17">
    <location>
        <begin position="1084"/>
        <end position="1099"/>
    </location>
</feature>
<feature type="compositionally biased region" description="Polar residues" evidence="17">
    <location>
        <begin position="719"/>
        <end position="737"/>
    </location>
</feature>
<feature type="compositionally biased region" description="Polar residues" evidence="17">
    <location>
        <begin position="930"/>
        <end position="940"/>
    </location>
</feature>
<feature type="compositionally biased region" description="Polar residues" evidence="17">
    <location>
        <begin position="1173"/>
        <end position="1195"/>
    </location>
</feature>
<evidence type="ECO:0000256" key="15">
    <source>
        <dbReference type="ARBA" id="ARBA00064578"/>
    </source>
</evidence>
<feature type="compositionally biased region" description="Polar residues" evidence="17">
    <location>
        <begin position="1328"/>
        <end position="1340"/>
    </location>
</feature>
<feature type="region of interest" description="Disordered" evidence="17">
    <location>
        <begin position="1311"/>
        <end position="1356"/>
    </location>
</feature>
<dbReference type="GeneTree" id="ENSGT00390000014091"/>
<dbReference type="Ensembl" id="ENSPNYT00000003989.1">
    <property type="protein sequence ID" value="ENSPNYP00000003890.1"/>
    <property type="gene ID" value="ENSPNYG00000002969.1"/>
</dbReference>
<keyword evidence="4" id="KW-0597">Phosphoprotein</keyword>
<feature type="compositionally biased region" description="Basic and acidic residues" evidence="17">
    <location>
        <begin position="1344"/>
        <end position="1356"/>
    </location>
</feature>
<feature type="region of interest" description="Disordered" evidence="17">
    <location>
        <begin position="126"/>
        <end position="153"/>
    </location>
</feature>
<feature type="region of interest" description="Disordered" evidence="17">
    <location>
        <begin position="649"/>
        <end position="701"/>
    </location>
</feature>
<comment type="subcellular location">
    <subcellularLocation>
        <location evidence="1">Nucleus</location>
    </subcellularLocation>
</comment>
<organism evidence="19">
    <name type="scientific">Pundamilia nyererei</name>
    <dbReference type="NCBI Taxonomy" id="303518"/>
    <lineage>
        <taxon>Eukaryota</taxon>
        <taxon>Metazoa</taxon>
        <taxon>Chordata</taxon>
        <taxon>Craniata</taxon>
        <taxon>Vertebrata</taxon>
        <taxon>Euteleostomi</taxon>
        <taxon>Actinopterygii</taxon>
        <taxon>Neopterygii</taxon>
        <taxon>Teleostei</taxon>
        <taxon>Neoteleostei</taxon>
        <taxon>Acanthomorphata</taxon>
        <taxon>Ovalentaria</taxon>
        <taxon>Cichlomorphae</taxon>
        <taxon>Cichliformes</taxon>
        <taxon>Cichlidae</taxon>
        <taxon>African cichlids</taxon>
        <taxon>Pseudocrenilabrinae</taxon>
        <taxon>Haplochromini</taxon>
        <taxon>Pundamilia</taxon>
    </lineage>
</organism>
<feature type="region of interest" description="Disordered" evidence="17">
    <location>
        <begin position="276"/>
        <end position="308"/>
    </location>
</feature>
<evidence type="ECO:0000256" key="7">
    <source>
        <dbReference type="ARBA" id="ARBA00022763"/>
    </source>
</evidence>
<evidence type="ECO:0000256" key="3">
    <source>
        <dbReference type="ARBA" id="ARBA00022499"/>
    </source>
</evidence>
<keyword evidence="10" id="KW-0832">Ubl conjugation</keyword>
<feature type="compositionally biased region" description="Polar residues" evidence="17">
    <location>
        <begin position="142"/>
        <end position="153"/>
    </location>
</feature>
<dbReference type="GO" id="GO:0006260">
    <property type="term" value="P:DNA replication"/>
    <property type="evidence" value="ECO:0007669"/>
    <property type="project" value="InterPro"/>
</dbReference>
<evidence type="ECO:0000256" key="2">
    <source>
        <dbReference type="ARBA" id="ARBA00006661"/>
    </source>
</evidence>
<feature type="compositionally biased region" description="Acidic residues" evidence="17">
    <location>
        <begin position="1"/>
        <end position="10"/>
    </location>
</feature>
<dbReference type="InterPro" id="IPR000210">
    <property type="entry name" value="BTB/POZ_dom"/>
</dbReference>
<evidence type="ECO:0000256" key="12">
    <source>
        <dbReference type="ARBA" id="ARBA00023204"/>
    </source>
</evidence>
<feature type="compositionally biased region" description="Polar residues" evidence="17">
    <location>
        <begin position="813"/>
        <end position="825"/>
    </location>
</feature>
<keyword evidence="5" id="KW-0479">Metal-binding</keyword>
<dbReference type="Pfam" id="PF00651">
    <property type="entry name" value="BTB"/>
    <property type="match status" value="1"/>
</dbReference>
<dbReference type="Pfam" id="PF09494">
    <property type="entry name" value="Slx4"/>
    <property type="match status" value="1"/>
</dbReference>
<dbReference type="GO" id="GO:0000712">
    <property type="term" value="P:resolution of meiotic recombination intermediates"/>
    <property type="evidence" value="ECO:0007669"/>
    <property type="project" value="TreeGrafter"/>
</dbReference>
<feature type="compositionally biased region" description="Basic and acidic residues" evidence="17">
    <location>
        <begin position="788"/>
        <end position="812"/>
    </location>
</feature>
<dbReference type="PANTHER" id="PTHR21541">
    <property type="entry name" value="BTB POZ DOMAIN CONTAINING 12"/>
    <property type="match status" value="1"/>
</dbReference>
<dbReference type="GO" id="GO:0033557">
    <property type="term" value="C:Slx1-Slx4 complex"/>
    <property type="evidence" value="ECO:0007669"/>
    <property type="project" value="InterPro"/>
</dbReference>
<dbReference type="STRING" id="303518.ENSPNYP00000003890"/>
<evidence type="ECO:0000256" key="10">
    <source>
        <dbReference type="ARBA" id="ARBA00022843"/>
    </source>
</evidence>
<comment type="subunit">
    <text evidence="15">Forms a heterodimer with SLX1A/GIYD1. Interacts with ERCC4/XPF; catalytic subunit of the ERCC4-ERCC1 endonuclease. Interacts with MUS81; catalytic subunit of the MUS81-EME1 endonuclease. Interacts with MSH2; component of the MSH2-MSH3 mismatch repair complex. Interacts with TERF2-TERF2IP. Interacts with PLK1 and SLX4IP.</text>
</comment>
<feature type="compositionally biased region" description="Basic and acidic residues" evidence="17">
    <location>
        <begin position="1054"/>
        <end position="1068"/>
    </location>
</feature>
<feature type="compositionally biased region" description="Low complexity" evidence="17">
    <location>
        <begin position="916"/>
        <end position="929"/>
    </location>
</feature>
<keyword evidence="11" id="KW-0233">DNA recombination</keyword>
<keyword evidence="12" id="KW-0234">DNA repair</keyword>
<evidence type="ECO:0000313" key="19">
    <source>
        <dbReference type="Ensembl" id="ENSPNYP00000003890.1"/>
    </source>
</evidence>
<dbReference type="SUPFAM" id="SSF54695">
    <property type="entry name" value="POZ domain"/>
    <property type="match status" value="1"/>
</dbReference>
<dbReference type="InterPro" id="IPR018574">
    <property type="entry name" value="Structure-sp_endonuc_su_Slx4"/>
</dbReference>
<keyword evidence="6" id="KW-0677">Repeat</keyword>
<dbReference type="SMART" id="SM00225">
    <property type="entry name" value="BTB"/>
    <property type="match status" value="1"/>
</dbReference>
<keyword evidence="8" id="KW-0863">Zinc-finger</keyword>
<feature type="region of interest" description="Disordered" evidence="17">
    <location>
        <begin position="213"/>
        <end position="236"/>
    </location>
</feature>
<feature type="compositionally biased region" description="Basic and acidic residues" evidence="17">
    <location>
        <begin position="22"/>
        <end position="34"/>
    </location>
</feature>
<feature type="compositionally biased region" description="Basic and acidic residues" evidence="17">
    <location>
        <begin position="1113"/>
        <end position="1142"/>
    </location>
</feature>
<proteinExistence type="inferred from homology"/>
<dbReference type="GO" id="GO:0006281">
    <property type="term" value="P:DNA repair"/>
    <property type="evidence" value="ECO:0007669"/>
    <property type="project" value="UniProtKB-KW"/>
</dbReference>
<feature type="compositionally biased region" description="Polar residues" evidence="17">
    <location>
        <begin position="334"/>
        <end position="345"/>
    </location>
</feature>
<feature type="region of interest" description="Disordered" evidence="17">
    <location>
        <begin position="1"/>
        <end position="114"/>
    </location>
</feature>
<dbReference type="GO" id="GO:0090656">
    <property type="term" value="P:t-circle formation"/>
    <property type="evidence" value="ECO:0007669"/>
    <property type="project" value="UniProtKB-ARBA"/>
</dbReference>
<dbReference type="GO" id="GO:0008270">
    <property type="term" value="F:zinc ion binding"/>
    <property type="evidence" value="ECO:0007669"/>
    <property type="project" value="UniProtKB-KW"/>
</dbReference>
<evidence type="ECO:0000259" key="18">
    <source>
        <dbReference type="PROSITE" id="PS50097"/>
    </source>
</evidence>
<accession>A0A3B4F086</accession>
<comment type="similarity">
    <text evidence="2">Belongs to the SLX4 family.</text>
</comment>
<keyword evidence="9" id="KW-0862">Zinc</keyword>
<evidence type="ECO:0000256" key="5">
    <source>
        <dbReference type="ARBA" id="ARBA00022723"/>
    </source>
</evidence>
<feature type="compositionally biased region" description="Basic and acidic residues" evidence="17">
    <location>
        <begin position="675"/>
        <end position="701"/>
    </location>
</feature>
<feature type="compositionally biased region" description="Acidic residues" evidence="17">
    <location>
        <begin position="658"/>
        <end position="674"/>
    </location>
</feature>
<evidence type="ECO:0000256" key="14">
    <source>
        <dbReference type="ARBA" id="ARBA00029496"/>
    </source>
</evidence>
<feature type="region of interest" description="Disordered" evidence="17">
    <location>
        <begin position="713"/>
        <end position="1205"/>
    </location>
</feature>
<feature type="domain" description="BTB" evidence="18">
    <location>
        <begin position="481"/>
        <end position="554"/>
    </location>
</feature>
<feature type="region of interest" description="Disordered" evidence="17">
    <location>
        <begin position="330"/>
        <end position="355"/>
    </location>
</feature>
<keyword evidence="3" id="KW-1017">Isopeptide bond</keyword>
<dbReference type="Gene3D" id="3.30.710.10">
    <property type="entry name" value="Potassium Channel Kv1.1, Chain A"/>
    <property type="match status" value="1"/>
</dbReference>
<dbReference type="PANTHER" id="PTHR21541:SF3">
    <property type="entry name" value="STRUCTURE-SPECIFIC ENDONUCLEASE SUBUNIT SLX4"/>
    <property type="match status" value="1"/>
</dbReference>
<evidence type="ECO:0000256" key="11">
    <source>
        <dbReference type="ARBA" id="ARBA00023172"/>
    </source>
</evidence>
<name>A0A3B4F086_9CICH</name>
<keyword evidence="13" id="KW-0539">Nucleus</keyword>
<evidence type="ECO:0000256" key="16">
    <source>
        <dbReference type="ARBA" id="ARBA00076095"/>
    </source>
</evidence>
<reference evidence="19" key="1">
    <citation type="submission" date="2023-09" db="UniProtKB">
        <authorList>
            <consortium name="Ensembl"/>
        </authorList>
    </citation>
    <scope>IDENTIFICATION</scope>
</reference>
<feature type="region of interest" description="Disordered" evidence="17">
    <location>
        <begin position="1219"/>
        <end position="1249"/>
    </location>
</feature>
<dbReference type="PROSITE" id="PS50097">
    <property type="entry name" value="BTB"/>
    <property type="match status" value="1"/>
</dbReference>
<feature type="compositionally biased region" description="Polar residues" evidence="17">
    <location>
        <begin position="991"/>
        <end position="1007"/>
    </location>
</feature>
<evidence type="ECO:0000256" key="6">
    <source>
        <dbReference type="ARBA" id="ARBA00022737"/>
    </source>
</evidence>
<feature type="compositionally biased region" description="Pro residues" evidence="17">
    <location>
        <begin position="223"/>
        <end position="233"/>
    </location>
</feature>
<feature type="compositionally biased region" description="Basic and acidic residues" evidence="17">
    <location>
        <begin position="958"/>
        <end position="984"/>
    </location>
</feature>
<evidence type="ECO:0000256" key="13">
    <source>
        <dbReference type="ARBA" id="ARBA00023242"/>
    </source>
</evidence>
<protein>
    <recommendedName>
        <fullName evidence="14">Structure-specific endonuclease subunit SLX4</fullName>
    </recommendedName>
    <alternativeName>
        <fullName evidence="16">BTB/POZ domain-containing protein 12</fullName>
    </alternativeName>
</protein>
<sequence length="1448" mass="160177">MDDSDQDFEDFSSKHLRRVRKKPGEARQARKADKQTSSQASEEDKRRRNNKKALNSIKRLSWTQPASAAGAGDDGGGETRVVNGEAGHQSGDAWPSAEPLKEAGPSPQSGLRAKDKVLLRMKQFKRDSPQKMVHKTHIQPANHENNSTPFTQQKNQDNDEALALQLQQELDREAAQAQIVDLEDGGLFFCQICHRDLTHMTAEGRTQHLNRCLDESEKSGPAAPAPPPLPPSGVPDCPICGKKFKSQKSRSVHLKRCSSDMDVSPAVLIQALQRQAEETQTVGTKRKGPTKPGLQARKKPKKKPEALDEETMVALALSSSLLEQKKEEERQYHTKTGTSHTSVTQDLKWRPDRKKGVVPRPAPLLLIQDAEGALRRLQERVSALLLRSPPDCPPTPPRSPSTLHSWSGAAPLWEKSRLLDGDSSCLSDFYVPELREFFSPWVSAMVSETKDMFIFYCVIASVALSTLASDLSSMVNNPQLSDVQLQVDSGEVFFAHSFMVYARCPLLAEMVNHGFGVQEEGVPPAQRVLISDVPAQAVFALLQYLYTAHFSLPASLQPHVLELARRFDLQELQQLCHLRQEETLRDEGNYLTQEEETDQAFIELLRSMWNEDDADGDDGEDSDRGRDEGLEIHEEKVNEEELEEIYEFASTQRKREEEKEEEEEEEALDEEEDGETKKSLSDKKLQPDFQREPDPSLDRSYSRLFSDSWGVYEEAEPSSLASTSGLPKVHLSQQSPCKPSYEFSGRALLQSSASVVSDPSISPPPGTSNLPVPGVSPGQVGDMGGSGDKGKNPVELKMPKKDLLEDMKRESQGRSSICTPHSPDSAQKKDEPELIVLSDSSEELEGDVAVLSSPPNEPALNKEASSLGHSAGDQLDCSPEVSWLIPSTPVRPGSGTRSSSTQTRSSMCRTQLFRRSQTSPSSPSVFSSPTLKSTLHPSNSETKDSADTDQMKGSVSRLKIERNFSFSPKRENSDDSRNDGERFKVPLPQPKLSNLSSSTHLDSLQASSKRDIPLQRQPQPYSSTPLQTELHHSPMRLASSLLHTHPSKQNSMGQKRERAPSDSPEKTDLGSFHLSPLSDPSGPRASSSHSFESSPKLTVSSSQSRRSLNSSIYEKRLRNEKEGRETDSDHTEEILRLEDSGQRETAQSLTSPTSRPESSRHSSESLNRCGGVTTPSTPKCHSSQVHAGPSITTSPPKAKLLTTPEIDNGLLDSKIWDSWEEEEEEEEHLPLSKRVNPSTYHKTPGKFGVRPLPKRQMILKLKEIHQYTHQLVSSDSEDEASVSGATAQMKPPASRPVSCAQTVKFKEPRAPADVCPVKHNGDEVAEPLSNSQGSNTSSAGASEESERYSDCEEEDVRHHSASRLQDRLKAVRSFILSDSKLYSQILQYKPLVLSQLQEQLKAAGIRLGAAKLMDYLDSQCITFTTAKPGRAAPSRRRVKRTGKAGKSR</sequence>
<feature type="region of interest" description="Disordered" evidence="17">
    <location>
        <begin position="1272"/>
        <end position="1298"/>
    </location>
</feature>
<feature type="compositionally biased region" description="Low complexity" evidence="17">
    <location>
        <begin position="751"/>
        <end position="760"/>
    </location>
</feature>
<evidence type="ECO:0000256" key="4">
    <source>
        <dbReference type="ARBA" id="ARBA00022553"/>
    </source>
</evidence>
<evidence type="ECO:0000256" key="17">
    <source>
        <dbReference type="SAM" id="MobiDB-lite"/>
    </source>
</evidence>
<feature type="compositionally biased region" description="Polar residues" evidence="17">
    <location>
        <begin position="1016"/>
        <end position="1027"/>
    </location>
</feature>
<dbReference type="FunFam" id="3.30.710.10:FF:000116">
    <property type="entry name" value="SLX4 structure-specific endonuclease subunit"/>
    <property type="match status" value="1"/>
</dbReference>
<feature type="compositionally biased region" description="Low complexity" evidence="17">
    <location>
        <begin position="1100"/>
        <end position="1111"/>
    </location>
</feature>
<feature type="region of interest" description="Disordered" evidence="17">
    <location>
        <begin position="1428"/>
        <end position="1448"/>
    </location>
</feature>
<feature type="compositionally biased region" description="Low complexity" evidence="17">
    <location>
        <begin position="893"/>
        <end position="906"/>
    </location>
</feature>
<keyword evidence="7" id="KW-0227">DNA damage</keyword>
<evidence type="ECO:0000256" key="8">
    <source>
        <dbReference type="ARBA" id="ARBA00022771"/>
    </source>
</evidence>